<evidence type="ECO:0000313" key="3">
    <source>
        <dbReference type="EMBL" id="GMH15995.1"/>
    </source>
</evidence>
<dbReference type="Proteomes" id="UP001279734">
    <property type="component" value="Unassembled WGS sequence"/>
</dbReference>
<keyword evidence="2" id="KW-1133">Transmembrane helix</keyword>
<accession>A0AAD3SQ50</accession>
<keyword evidence="4" id="KW-1185">Reference proteome</keyword>
<dbReference type="PANTHER" id="PTHR34775">
    <property type="entry name" value="TRANSMEMBRANE PROTEIN"/>
    <property type="match status" value="1"/>
</dbReference>
<protein>
    <submittedName>
        <fullName evidence="3">Uncharacterized protein</fullName>
    </submittedName>
</protein>
<dbReference type="PANTHER" id="PTHR34775:SF6">
    <property type="entry name" value="TRANSMEMBRANE PROTEIN"/>
    <property type="match status" value="1"/>
</dbReference>
<dbReference type="EMBL" id="BSYO01000016">
    <property type="protein sequence ID" value="GMH15995.1"/>
    <property type="molecule type" value="Genomic_DNA"/>
</dbReference>
<evidence type="ECO:0000256" key="1">
    <source>
        <dbReference type="SAM" id="MobiDB-lite"/>
    </source>
</evidence>
<reference evidence="3" key="1">
    <citation type="submission" date="2023-05" db="EMBL/GenBank/DDBJ databases">
        <title>Nepenthes gracilis genome sequencing.</title>
        <authorList>
            <person name="Fukushima K."/>
        </authorList>
    </citation>
    <scope>NUCLEOTIDE SEQUENCE</scope>
    <source>
        <strain evidence="3">SING2019-196</strain>
    </source>
</reference>
<feature type="compositionally biased region" description="Polar residues" evidence="1">
    <location>
        <begin position="157"/>
        <end position="172"/>
    </location>
</feature>
<evidence type="ECO:0000256" key="2">
    <source>
        <dbReference type="SAM" id="Phobius"/>
    </source>
</evidence>
<organism evidence="3 4">
    <name type="scientific">Nepenthes gracilis</name>
    <name type="common">Slender pitcher plant</name>
    <dbReference type="NCBI Taxonomy" id="150966"/>
    <lineage>
        <taxon>Eukaryota</taxon>
        <taxon>Viridiplantae</taxon>
        <taxon>Streptophyta</taxon>
        <taxon>Embryophyta</taxon>
        <taxon>Tracheophyta</taxon>
        <taxon>Spermatophyta</taxon>
        <taxon>Magnoliopsida</taxon>
        <taxon>eudicotyledons</taxon>
        <taxon>Gunneridae</taxon>
        <taxon>Pentapetalae</taxon>
        <taxon>Caryophyllales</taxon>
        <taxon>Nepenthaceae</taxon>
        <taxon>Nepenthes</taxon>
    </lineage>
</organism>
<sequence>MSTASGSMPAPQRSHFPATFQIRVSHLSVSLHPKSTTRTSHTERSHRFPTVMAGSDGARSLSSPSLIKYLTTKSSSPGNNENEEENECVGNQNPIVLIGSKFQIENKPAIKSFMAPTISAASKAVNPRKKILSESKIDAFGFNSSDAHHHKSPNLDPKSNSKQVGISGSGKFSSHVPLSSSSFRVSESDDDGENSFVPDSSVRPYDPWTNYLSPRPKFLMYKPNRRRKIFLDRENMTGGGIDRLSPISTASFSSKKGIDIDELSIFAAGSSDSSSQGRLLKQGKMGSENPEEGDSGKEEVVIGEEVEEERDCGLKWLFKPLIVLAVLVLSTAYIFSMNSPTPPPALQIMRGLRNEYLKMEDIIFKAISSKNFEGESEFLDHSEEPEIPLFKVNEHVVEHEAGIDVIEVDGEMVKDEPEEAVERVEVQFRESDGDREQVITGDITNEIASNISIWEIQILEKIESTGYYQMLSLLDLVGSQDMELTSSNAYDNVMDAYSHFRDEQREDQALIADQMFDEDAEEVNMRVDDDTSKKVEVSGIDEESTGEPIKSKQSLLLARENFIWIAIFSSLLTLFLARFYFKCKRASAMTNVKCSEEKSCSALPTKVFKNIEQIQKVDSHINHSSIGHTISGAPMVELLGELVFGDAGSSIKGCGKKASSRSVSKGRRWLMSRAHSRSTYVQASPLECSTMDSPPYGSSTSHEKIAEMEVSSLCH</sequence>
<feature type="transmembrane region" description="Helical" evidence="2">
    <location>
        <begin position="562"/>
        <end position="581"/>
    </location>
</feature>
<feature type="compositionally biased region" description="Low complexity" evidence="1">
    <location>
        <begin position="173"/>
        <end position="185"/>
    </location>
</feature>
<feature type="region of interest" description="Disordered" evidence="1">
    <location>
        <begin position="143"/>
        <end position="200"/>
    </location>
</feature>
<proteinExistence type="predicted"/>
<dbReference type="AlphaFoldDB" id="A0AAD3SQ50"/>
<keyword evidence="2" id="KW-0472">Membrane</keyword>
<gene>
    <name evidence="3" type="ORF">Nepgr_017836</name>
</gene>
<name>A0AAD3SQ50_NEPGR</name>
<keyword evidence="2" id="KW-0812">Transmembrane</keyword>
<evidence type="ECO:0000313" key="4">
    <source>
        <dbReference type="Proteomes" id="UP001279734"/>
    </source>
</evidence>
<comment type="caution">
    <text evidence="3">The sequence shown here is derived from an EMBL/GenBank/DDBJ whole genome shotgun (WGS) entry which is preliminary data.</text>
</comment>
<feature type="region of interest" description="Disordered" evidence="1">
    <location>
        <begin position="270"/>
        <end position="298"/>
    </location>
</feature>